<evidence type="ECO:0000256" key="4">
    <source>
        <dbReference type="ARBA" id="ARBA00022989"/>
    </source>
</evidence>
<feature type="transmembrane region" description="Helical" evidence="6">
    <location>
        <begin position="135"/>
        <end position="155"/>
    </location>
</feature>
<comment type="similarity">
    <text evidence="2">Belongs to the TMEM45 family.</text>
</comment>
<proteinExistence type="inferred from homology"/>
<reference evidence="7" key="2">
    <citation type="submission" date="2025-09" db="UniProtKB">
        <authorList>
            <consortium name="Ensembl"/>
        </authorList>
    </citation>
    <scope>IDENTIFICATION</scope>
</reference>
<comment type="subcellular location">
    <subcellularLocation>
        <location evidence="1">Membrane</location>
        <topology evidence="1">Multi-pass membrane protein</topology>
    </subcellularLocation>
</comment>
<keyword evidence="5 6" id="KW-0472">Membrane</keyword>
<feature type="transmembrane region" description="Helical" evidence="6">
    <location>
        <begin position="63"/>
        <end position="83"/>
    </location>
</feature>
<evidence type="ECO:0000256" key="2">
    <source>
        <dbReference type="ARBA" id="ARBA00006948"/>
    </source>
</evidence>
<evidence type="ECO:0000256" key="3">
    <source>
        <dbReference type="ARBA" id="ARBA00022692"/>
    </source>
</evidence>
<accession>A0A8D2ITW2</accession>
<dbReference type="Proteomes" id="UP000694545">
    <property type="component" value="Unplaced"/>
</dbReference>
<evidence type="ECO:0000256" key="1">
    <source>
        <dbReference type="ARBA" id="ARBA00004141"/>
    </source>
</evidence>
<keyword evidence="4 6" id="KW-1133">Transmembrane helix</keyword>
<sequence>MNWQHMTMYLFYGFSGVVDVLMYTPLKLPVGLDRLLVALALFAEGFLFHFHDYQDATLTEHLYSLMSIAIFGAALCAMLEVFLRDHTILELFRASLFILQGSWFWQVGFVLYPPWGGPGWNQADPGNKNFLTMCFFWHYAVGLLSMAVSGFFSTWKSTLGKHICTRLSGKIQFWMLQKLQRLECFLKEQLAMAGQG</sequence>
<reference evidence="7" key="1">
    <citation type="submission" date="2025-08" db="UniProtKB">
        <authorList>
            <consortium name="Ensembl"/>
        </authorList>
    </citation>
    <scope>IDENTIFICATION</scope>
</reference>
<dbReference type="Pfam" id="PF04819">
    <property type="entry name" value="DUF716"/>
    <property type="match status" value="1"/>
</dbReference>
<keyword evidence="8" id="KW-1185">Reference proteome</keyword>
<dbReference type="Ensembl" id="ENSVKKT00000002351.1">
    <property type="protein sequence ID" value="ENSVKKP00000002278.1"/>
    <property type="gene ID" value="ENSVKKG00000001035.1"/>
</dbReference>
<protein>
    <recommendedName>
        <fullName evidence="9">Transmembrane protein 45B</fullName>
    </recommendedName>
</protein>
<dbReference type="InterPro" id="IPR006904">
    <property type="entry name" value="DUF716"/>
</dbReference>
<evidence type="ECO:0000313" key="7">
    <source>
        <dbReference type="Ensembl" id="ENSVKKP00000002278.1"/>
    </source>
</evidence>
<dbReference type="InterPro" id="IPR042127">
    <property type="entry name" value="TMEM45"/>
</dbReference>
<evidence type="ECO:0008006" key="9">
    <source>
        <dbReference type="Google" id="ProtNLM"/>
    </source>
</evidence>
<dbReference type="PANTHER" id="PTHR16007">
    <property type="entry name" value="EPIDIDYMAL MEMBRANE PROTEIN E9-RELATED"/>
    <property type="match status" value="1"/>
</dbReference>
<evidence type="ECO:0000313" key="8">
    <source>
        <dbReference type="Proteomes" id="UP000694545"/>
    </source>
</evidence>
<name>A0A8D2ITW2_VARKO</name>
<dbReference type="AlphaFoldDB" id="A0A8D2ITW2"/>
<organism evidence="7 8">
    <name type="scientific">Varanus komodoensis</name>
    <name type="common">Komodo dragon</name>
    <dbReference type="NCBI Taxonomy" id="61221"/>
    <lineage>
        <taxon>Eukaryota</taxon>
        <taxon>Metazoa</taxon>
        <taxon>Chordata</taxon>
        <taxon>Craniata</taxon>
        <taxon>Vertebrata</taxon>
        <taxon>Euteleostomi</taxon>
        <taxon>Lepidosauria</taxon>
        <taxon>Squamata</taxon>
        <taxon>Bifurcata</taxon>
        <taxon>Unidentata</taxon>
        <taxon>Episquamata</taxon>
        <taxon>Toxicofera</taxon>
        <taxon>Anguimorpha</taxon>
        <taxon>Paleoanguimorpha</taxon>
        <taxon>Varanoidea</taxon>
        <taxon>Varanidae</taxon>
        <taxon>Varanus</taxon>
    </lineage>
</organism>
<evidence type="ECO:0000256" key="6">
    <source>
        <dbReference type="SAM" id="Phobius"/>
    </source>
</evidence>
<feature type="transmembrane region" description="Helical" evidence="6">
    <location>
        <begin position="6"/>
        <end position="23"/>
    </location>
</feature>
<dbReference type="PANTHER" id="PTHR16007:SF21">
    <property type="entry name" value="TRANSMEMBRANE PROTEIN 45A"/>
    <property type="match status" value="1"/>
</dbReference>
<feature type="transmembrane region" description="Helical" evidence="6">
    <location>
        <begin position="95"/>
        <end position="115"/>
    </location>
</feature>
<keyword evidence="3 6" id="KW-0812">Transmembrane</keyword>
<dbReference type="GO" id="GO:0016020">
    <property type="term" value="C:membrane"/>
    <property type="evidence" value="ECO:0007669"/>
    <property type="project" value="UniProtKB-SubCell"/>
</dbReference>
<evidence type="ECO:0000256" key="5">
    <source>
        <dbReference type="ARBA" id="ARBA00023136"/>
    </source>
</evidence>